<feature type="compositionally biased region" description="Basic and acidic residues" evidence="1">
    <location>
        <begin position="262"/>
        <end position="274"/>
    </location>
</feature>
<organism evidence="2 3">
    <name type="scientific">Danaus plexippus plexippus</name>
    <dbReference type="NCBI Taxonomy" id="278856"/>
    <lineage>
        <taxon>Eukaryota</taxon>
        <taxon>Metazoa</taxon>
        <taxon>Ecdysozoa</taxon>
        <taxon>Arthropoda</taxon>
        <taxon>Hexapoda</taxon>
        <taxon>Insecta</taxon>
        <taxon>Pterygota</taxon>
        <taxon>Neoptera</taxon>
        <taxon>Endopterygota</taxon>
        <taxon>Lepidoptera</taxon>
        <taxon>Glossata</taxon>
        <taxon>Ditrysia</taxon>
        <taxon>Papilionoidea</taxon>
        <taxon>Nymphalidae</taxon>
        <taxon>Danainae</taxon>
        <taxon>Danaini</taxon>
        <taxon>Danaina</taxon>
        <taxon>Danaus</taxon>
        <taxon>Danaus</taxon>
    </lineage>
</organism>
<dbReference type="EMBL" id="AGBW02010274">
    <property type="protein sequence ID" value="OWR48831.1"/>
    <property type="molecule type" value="Genomic_DNA"/>
</dbReference>
<keyword evidence="3" id="KW-1185">Reference proteome</keyword>
<name>A0A212F509_DANPL</name>
<dbReference type="KEGG" id="dpl:KGM_213882"/>
<feature type="compositionally biased region" description="Basic and acidic residues" evidence="1">
    <location>
        <begin position="281"/>
        <end position="292"/>
    </location>
</feature>
<feature type="region of interest" description="Disordered" evidence="1">
    <location>
        <begin position="154"/>
        <end position="232"/>
    </location>
</feature>
<evidence type="ECO:0000256" key="1">
    <source>
        <dbReference type="SAM" id="MobiDB-lite"/>
    </source>
</evidence>
<feature type="compositionally biased region" description="Basic and acidic residues" evidence="1">
    <location>
        <begin position="209"/>
        <end position="227"/>
    </location>
</feature>
<sequence length="320" mass="37968">MFQELTFISAICYVLKLSEAHFLHGDNNYHHLVENKEELVNFIKSLGPDDAYKSANNSDDANDEEKEKKLQTMLWLIKKNFNAQKNLDFIQNNPLNSGARVYFLNNPAVLNEYMRHRKKMRRFSNQNTRKVLRRKDSIGSDGVDAVINKMLKFKPKKNKFKPNRSNNPDVHEKSGDQILNRDFADENAEQEVRKTRYQKKTRGNILSDDDYRPQKHNRDDDAKDTNKNVRKRKKYADDTINNDLWETKVVSWDKTTAREYSNEYKNKKSHKESQHQSYKSFQEKRKPSYDPKKEYVKNDFHLYGRTSIPFIGKRGVFDEK</sequence>
<evidence type="ECO:0000313" key="2">
    <source>
        <dbReference type="EMBL" id="OWR48831.1"/>
    </source>
</evidence>
<accession>A0A212F509</accession>
<comment type="caution">
    <text evidence="2">The sequence shown here is derived from an EMBL/GenBank/DDBJ whole genome shotgun (WGS) entry which is preliminary data.</text>
</comment>
<protein>
    <submittedName>
        <fullName evidence="2">Uncharacterized protein</fullName>
    </submittedName>
</protein>
<reference evidence="2 3" key="1">
    <citation type="journal article" date="2011" name="Cell">
        <title>The monarch butterfly genome yields insights into long-distance migration.</title>
        <authorList>
            <person name="Zhan S."/>
            <person name="Merlin C."/>
            <person name="Boore J.L."/>
            <person name="Reppert S.M."/>
        </authorList>
    </citation>
    <scope>NUCLEOTIDE SEQUENCE [LARGE SCALE GENOMIC DNA]</scope>
    <source>
        <strain evidence="2">F-2</strain>
    </source>
</reference>
<evidence type="ECO:0000313" key="3">
    <source>
        <dbReference type="Proteomes" id="UP000007151"/>
    </source>
</evidence>
<gene>
    <name evidence="2" type="ORF">KGM_213882</name>
</gene>
<proteinExistence type="predicted"/>
<dbReference type="AlphaFoldDB" id="A0A212F509"/>
<dbReference type="Proteomes" id="UP000007151">
    <property type="component" value="Unassembled WGS sequence"/>
</dbReference>
<feature type="region of interest" description="Disordered" evidence="1">
    <location>
        <begin position="262"/>
        <end position="292"/>
    </location>
</feature>